<sequence length="316" mass="34816">MHLKCPHCSTVLNVTSPAGTQVQCPTCQGMFVVPQMTPQVNAPVITPREPGSKPLRKKAQPKTEQAEGAEDAEGEEELESGGIPVDLILKIAKIVVLPMFLAVVLFFGLVAMGILEIGSGDDVVDESPYVNDGVANSGNQIQDVMEAAEKGDIYINWVPAKNSATMEGFKVKINHVDWGEVRGRDEGGELVTSNGRPYMNVYLELSNRSDKTFDFKSWYGNQFTAENGAIRTAQLSDDDKNMYYPLKFDDLADLKWWTPSKTFKPAEEGTDAIVFDVPEDFDPNKVENLYLDLPGEAIGRSGSYRFKIPKSMIQGL</sequence>
<feature type="region of interest" description="Disordered" evidence="2">
    <location>
        <begin position="42"/>
        <end position="77"/>
    </location>
</feature>
<keyword evidence="3" id="KW-1133">Transmembrane helix</keyword>
<proteinExistence type="predicted"/>
<dbReference type="EMBL" id="CP036289">
    <property type="protein sequence ID" value="QDU76260.1"/>
    <property type="molecule type" value="Genomic_DNA"/>
</dbReference>
<keyword evidence="5" id="KW-1185">Reference proteome</keyword>
<evidence type="ECO:0000256" key="3">
    <source>
        <dbReference type="SAM" id="Phobius"/>
    </source>
</evidence>
<dbReference type="KEGG" id="bvo:Pan97_33060"/>
<dbReference type="InterPro" id="IPR029050">
    <property type="entry name" value="Immunoprotect_excell_Ig-like"/>
</dbReference>
<reference evidence="5" key="1">
    <citation type="submission" date="2019-02" db="EMBL/GenBank/DDBJ databases">
        <title>Deep-cultivation of Planctomycetes and their phenomic and genomic characterization uncovers novel biology.</title>
        <authorList>
            <person name="Wiegand S."/>
            <person name="Jogler M."/>
            <person name="Boedeker C."/>
            <person name="Pinto D."/>
            <person name="Vollmers J."/>
            <person name="Rivas-Marin E."/>
            <person name="Kohn T."/>
            <person name="Peeters S.H."/>
            <person name="Heuer A."/>
            <person name="Rast P."/>
            <person name="Oberbeckmann S."/>
            <person name="Bunk B."/>
            <person name="Jeske O."/>
            <person name="Meyerdierks A."/>
            <person name="Storesund J.E."/>
            <person name="Kallscheuer N."/>
            <person name="Luecker S."/>
            <person name="Lage O.M."/>
            <person name="Pohl T."/>
            <person name="Merkel B.J."/>
            <person name="Hornburger P."/>
            <person name="Mueller R.-W."/>
            <person name="Bruemmer F."/>
            <person name="Labrenz M."/>
            <person name="Spormann A.M."/>
            <person name="Op den Camp H."/>
            <person name="Overmann J."/>
            <person name="Amann R."/>
            <person name="Jetten M.S.M."/>
            <person name="Mascher T."/>
            <person name="Medema M.H."/>
            <person name="Devos D.P."/>
            <person name="Kaster A.-K."/>
            <person name="Ovreas L."/>
            <person name="Rohde M."/>
            <person name="Galperin M.Y."/>
            <person name="Jogler C."/>
        </authorList>
    </citation>
    <scope>NUCLEOTIDE SEQUENCE [LARGE SCALE GENOMIC DNA]</scope>
    <source>
        <strain evidence="5">Pan97</strain>
    </source>
</reference>
<keyword evidence="1" id="KW-0732">Signal</keyword>
<dbReference type="AlphaFoldDB" id="A0A518CAN4"/>
<feature type="transmembrane region" description="Helical" evidence="3">
    <location>
        <begin position="94"/>
        <end position="115"/>
    </location>
</feature>
<organism evidence="4 5">
    <name type="scientific">Bremerella volcania</name>
    <dbReference type="NCBI Taxonomy" id="2527984"/>
    <lineage>
        <taxon>Bacteria</taxon>
        <taxon>Pseudomonadati</taxon>
        <taxon>Planctomycetota</taxon>
        <taxon>Planctomycetia</taxon>
        <taxon>Pirellulales</taxon>
        <taxon>Pirellulaceae</taxon>
        <taxon>Bremerella</taxon>
    </lineage>
</organism>
<dbReference type="RefSeq" id="WP_144974248.1">
    <property type="nucleotide sequence ID" value="NZ_CP036289.1"/>
</dbReference>
<gene>
    <name evidence="4" type="ORF">Pan97_33060</name>
</gene>
<feature type="compositionally biased region" description="Acidic residues" evidence="2">
    <location>
        <begin position="67"/>
        <end position="77"/>
    </location>
</feature>
<evidence type="ECO:0000313" key="4">
    <source>
        <dbReference type="EMBL" id="QDU76260.1"/>
    </source>
</evidence>
<accession>A0A518CAN4</accession>
<dbReference type="OrthoDB" id="258888at2"/>
<name>A0A518CAN4_9BACT</name>
<protein>
    <recommendedName>
        <fullName evidence="6">DUF4352 domain-containing protein</fullName>
    </recommendedName>
</protein>
<evidence type="ECO:0000256" key="2">
    <source>
        <dbReference type="SAM" id="MobiDB-lite"/>
    </source>
</evidence>
<dbReference type="Gene3D" id="2.60.40.1240">
    <property type="match status" value="1"/>
</dbReference>
<keyword evidence="3" id="KW-0812">Transmembrane</keyword>
<keyword evidence="3" id="KW-0472">Membrane</keyword>
<dbReference type="Proteomes" id="UP000318626">
    <property type="component" value="Chromosome"/>
</dbReference>
<evidence type="ECO:0000313" key="5">
    <source>
        <dbReference type="Proteomes" id="UP000318626"/>
    </source>
</evidence>
<evidence type="ECO:0000256" key="1">
    <source>
        <dbReference type="ARBA" id="ARBA00022729"/>
    </source>
</evidence>
<evidence type="ECO:0008006" key="6">
    <source>
        <dbReference type="Google" id="ProtNLM"/>
    </source>
</evidence>